<keyword evidence="1" id="KW-0812">Transmembrane</keyword>
<accession>A0A1D3L205</accession>
<dbReference type="OrthoDB" id="71231at2157"/>
<proteinExistence type="predicted"/>
<dbReference type="GeneID" id="30411806"/>
<dbReference type="STRING" id="118062.MCBB_0959"/>
<dbReference type="EMBL" id="LT607756">
    <property type="protein sequence ID" value="SCG85519.1"/>
    <property type="molecule type" value="Genomic_DNA"/>
</dbReference>
<gene>
    <name evidence="2" type="ORF">MCBB_0959</name>
</gene>
<keyword evidence="1" id="KW-1133">Transmembrane helix</keyword>
<evidence type="ECO:0000313" key="3">
    <source>
        <dbReference type="Proteomes" id="UP000094707"/>
    </source>
</evidence>
<feature type="transmembrane region" description="Helical" evidence="1">
    <location>
        <begin position="24"/>
        <end position="47"/>
    </location>
</feature>
<protein>
    <recommendedName>
        <fullName evidence="4">Chitin synthase export chaperone</fullName>
    </recommendedName>
</protein>
<keyword evidence="1" id="KW-0472">Membrane</keyword>
<organism evidence="2 3">
    <name type="scientific">Methanobacterium congolense</name>
    <dbReference type="NCBI Taxonomy" id="118062"/>
    <lineage>
        <taxon>Archaea</taxon>
        <taxon>Methanobacteriati</taxon>
        <taxon>Methanobacteriota</taxon>
        <taxon>Methanomada group</taxon>
        <taxon>Methanobacteria</taxon>
        <taxon>Methanobacteriales</taxon>
        <taxon>Methanobacteriaceae</taxon>
        <taxon>Methanobacterium</taxon>
    </lineage>
</organism>
<dbReference type="RefSeq" id="WP_071906671.1">
    <property type="nucleotide sequence ID" value="NZ_LT607756.1"/>
</dbReference>
<keyword evidence="3" id="KW-1185">Reference proteome</keyword>
<evidence type="ECO:0000313" key="2">
    <source>
        <dbReference type="EMBL" id="SCG85519.1"/>
    </source>
</evidence>
<name>A0A1D3L205_9EURY</name>
<feature type="transmembrane region" description="Helical" evidence="1">
    <location>
        <begin position="94"/>
        <end position="113"/>
    </location>
</feature>
<evidence type="ECO:0008006" key="4">
    <source>
        <dbReference type="Google" id="ProtNLM"/>
    </source>
</evidence>
<dbReference type="KEGG" id="mcub:MCBB_0959"/>
<dbReference type="Pfam" id="PF26119">
    <property type="entry name" value="DUF8036"/>
    <property type="match status" value="1"/>
</dbReference>
<sequence>MVGGNGFQGGNGTGMGMHLANSQFITIDIVVGIGNICLLLILLYMYIRSYRDFKSKFTFGLLAFAFLLLLQNIIFTGVLITYQSFRGPGMGAPIFLVNIIQFFAFLILIYVTWE</sequence>
<dbReference type="InterPro" id="IPR058349">
    <property type="entry name" value="DUF8036"/>
</dbReference>
<evidence type="ECO:0000256" key="1">
    <source>
        <dbReference type="SAM" id="Phobius"/>
    </source>
</evidence>
<reference evidence="2 3" key="1">
    <citation type="submission" date="2016-08" db="EMBL/GenBank/DDBJ databases">
        <authorList>
            <person name="Seilhamer J.J."/>
        </authorList>
    </citation>
    <scope>NUCLEOTIDE SEQUENCE [LARGE SCALE GENOMIC DNA]</scope>
    <source>
        <strain evidence="2">Buetzberg</strain>
    </source>
</reference>
<feature type="transmembrane region" description="Helical" evidence="1">
    <location>
        <begin position="59"/>
        <end position="82"/>
    </location>
</feature>
<dbReference type="Proteomes" id="UP000094707">
    <property type="component" value="Chromosome I"/>
</dbReference>
<dbReference type="AlphaFoldDB" id="A0A1D3L205"/>